<feature type="transmembrane region" description="Helical" evidence="1">
    <location>
        <begin position="229"/>
        <end position="250"/>
    </location>
</feature>
<feature type="transmembrane region" description="Helical" evidence="1">
    <location>
        <begin position="302"/>
        <end position="323"/>
    </location>
</feature>
<keyword evidence="3" id="KW-1185">Reference proteome</keyword>
<feature type="transmembrane region" description="Helical" evidence="1">
    <location>
        <begin position="122"/>
        <end position="143"/>
    </location>
</feature>
<comment type="caution">
    <text evidence="2">The sequence shown here is derived from an EMBL/GenBank/DDBJ whole genome shotgun (WGS) entry which is preliminary data.</text>
</comment>
<dbReference type="Proteomes" id="UP001172743">
    <property type="component" value="Unassembled WGS sequence"/>
</dbReference>
<accession>A0ABT8GW68</accession>
<feature type="transmembrane region" description="Helical" evidence="1">
    <location>
        <begin position="76"/>
        <end position="102"/>
    </location>
</feature>
<sequence length="331" mass="37922">MNLIEVYINEVTRRLPIKNREDIGLELKSTIEDMLPDQYTEEDVKNVLEELGNPAVLASGYNERPMHLIGPKFYDIYVSLLKMIVPIAAVIAFIVVLTEYVVGFGKGDTVLNVGLMILGEGIWNIVHVFIQVFFWLTLTFVILERMDCSKDDYPRTMSLNKWTPDDLKNIPYIPKERVVSKGYVLGSLLWTAVWGTIYFNADHLAGVYKDSGSGLEFLMPALNQDVLNSFWPLIILVLGLEVAFALFLFIKHQWTRQAAILNTIREIVAIIVLVLLISNSNFFNPEFLAYMNTILEFTEEQIKRFIIIITLILFLLFSIINCIDGFRKANR</sequence>
<reference evidence="2" key="1">
    <citation type="submission" date="2023-07" db="EMBL/GenBank/DDBJ databases">
        <title>Ureibacillus sp. isolated from freshwater well.</title>
        <authorList>
            <person name="Kirdat K."/>
            <person name="Bhatt A."/>
            <person name="Teware R."/>
            <person name="Bhavsar Y."/>
            <person name="Yadav A."/>
        </authorList>
    </citation>
    <scope>NUCLEOTIDE SEQUENCE</scope>
    <source>
        <strain evidence="2">BA0131</strain>
    </source>
</reference>
<keyword evidence="1" id="KW-0812">Transmembrane</keyword>
<gene>
    <name evidence="2" type="ORF">QYB95_16525</name>
</gene>
<keyword evidence="1" id="KW-1133">Transmembrane helix</keyword>
<evidence type="ECO:0000313" key="3">
    <source>
        <dbReference type="Proteomes" id="UP001172743"/>
    </source>
</evidence>
<name>A0ABT8GW68_9BACL</name>
<feature type="transmembrane region" description="Helical" evidence="1">
    <location>
        <begin position="262"/>
        <end position="282"/>
    </location>
</feature>
<evidence type="ECO:0000313" key="2">
    <source>
        <dbReference type="EMBL" id="MDN4495161.1"/>
    </source>
</evidence>
<organism evidence="2 3">
    <name type="scientific">Ureibacillus aquaedulcis</name>
    <dbReference type="NCBI Taxonomy" id="3058421"/>
    <lineage>
        <taxon>Bacteria</taxon>
        <taxon>Bacillati</taxon>
        <taxon>Bacillota</taxon>
        <taxon>Bacilli</taxon>
        <taxon>Bacillales</taxon>
        <taxon>Caryophanaceae</taxon>
        <taxon>Ureibacillus</taxon>
    </lineage>
</organism>
<dbReference type="EMBL" id="JAUHTQ010000017">
    <property type="protein sequence ID" value="MDN4495161.1"/>
    <property type="molecule type" value="Genomic_DNA"/>
</dbReference>
<keyword evidence="1" id="KW-0472">Membrane</keyword>
<proteinExistence type="predicted"/>
<feature type="transmembrane region" description="Helical" evidence="1">
    <location>
        <begin position="182"/>
        <end position="201"/>
    </location>
</feature>
<protein>
    <submittedName>
        <fullName evidence="2">Uncharacterized protein</fullName>
    </submittedName>
</protein>
<dbReference type="Pfam" id="PF22564">
    <property type="entry name" value="HAAS"/>
    <property type="match status" value="1"/>
</dbReference>
<evidence type="ECO:0000256" key="1">
    <source>
        <dbReference type="SAM" id="Phobius"/>
    </source>
</evidence>